<keyword evidence="2" id="KW-1185">Reference proteome</keyword>
<reference evidence="1" key="1">
    <citation type="journal article" date="2021" name="Proc. Natl. Acad. Sci. U.S.A.">
        <title>Three genomes in the algal genus Volvox reveal the fate of a haploid sex-determining region after a transition to homothallism.</title>
        <authorList>
            <person name="Yamamoto K."/>
            <person name="Hamaji T."/>
            <person name="Kawai-Toyooka H."/>
            <person name="Matsuzaki R."/>
            <person name="Takahashi F."/>
            <person name="Nishimura Y."/>
            <person name="Kawachi M."/>
            <person name="Noguchi H."/>
            <person name="Minakuchi Y."/>
            <person name="Umen J.G."/>
            <person name="Toyoda A."/>
            <person name="Nozaki H."/>
        </authorList>
    </citation>
    <scope>NUCLEOTIDE SEQUENCE</scope>
    <source>
        <strain evidence="1">NIES-3780</strain>
    </source>
</reference>
<gene>
    <name evidence="1" type="ORF">Vafri_19022</name>
</gene>
<dbReference type="EMBL" id="BNCO01000075">
    <property type="protein sequence ID" value="GIL65366.1"/>
    <property type="molecule type" value="Genomic_DNA"/>
</dbReference>
<comment type="caution">
    <text evidence="1">The sequence shown here is derived from an EMBL/GenBank/DDBJ whole genome shotgun (WGS) entry which is preliminary data.</text>
</comment>
<dbReference type="Proteomes" id="UP000747399">
    <property type="component" value="Unassembled WGS sequence"/>
</dbReference>
<evidence type="ECO:0000313" key="1">
    <source>
        <dbReference type="EMBL" id="GIL65366.1"/>
    </source>
</evidence>
<dbReference type="AlphaFoldDB" id="A0A8J4BQQ9"/>
<evidence type="ECO:0000313" key="2">
    <source>
        <dbReference type="Proteomes" id="UP000747399"/>
    </source>
</evidence>
<sequence length="154" mass="16536">MAPPRAHWPRFVANQWLRVHADGTHTCCVTCGKAFSASSRSNAYKHVKACALVDPAMVAPVPHQGADADLQENNNLVNQSLTAVHEHIHEHFQKIGDRVTTSPHNQGIAPHLNRSPNQALAHAGTPSLGHIAGKQQGFMSDTGCAGGGLLFMKR</sequence>
<accession>A0A8J4BQQ9</accession>
<name>A0A8J4BQQ9_9CHLO</name>
<organism evidence="1 2">
    <name type="scientific">Volvox africanus</name>
    <dbReference type="NCBI Taxonomy" id="51714"/>
    <lineage>
        <taxon>Eukaryota</taxon>
        <taxon>Viridiplantae</taxon>
        <taxon>Chlorophyta</taxon>
        <taxon>core chlorophytes</taxon>
        <taxon>Chlorophyceae</taxon>
        <taxon>CS clade</taxon>
        <taxon>Chlamydomonadales</taxon>
        <taxon>Volvocaceae</taxon>
        <taxon>Volvox</taxon>
    </lineage>
</organism>
<proteinExistence type="predicted"/>
<protein>
    <submittedName>
        <fullName evidence="1">Uncharacterized protein</fullName>
    </submittedName>
</protein>